<dbReference type="InterPro" id="IPR023210">
    <property type="entry name" value="NADP_OxRdtase_dom"/>
</dbReference>
<dbReference type="Pfam" id="PF00248">
    <property type="entry name" value="Aldo_ket_red"/>
    <property type="match status" value="1"/>
</dbReference>
<proteinExistence type="inferred from homology"/>
<comment type="caution">
    <text evidence="5">The sequence shown here is derived from an EMBL/GenBank/DDBJ whole genome shotgun (WGS) entry which is preliminary data.</text>
</comment>
<dbReference type="PRINTS" id="PR01577">
    <property type="entry name" value="KCNABCHANNEL"/>
</dbReference>
<organism evidence="5 6">
    <name type="scientific">Candidatus Saganbacteria bacterium CG08_land_8_20_14_0_20_45_16</name>
    <dbReference type="NCBI Taxonomy" id="2014293"/>
    <lineage>
        <taxon>Bacteria</taxon>
        <taxon>Bacillati</taxon>
        <taxon>Saganbacteria</taxon>
    </lineage>
</organism>
<sequence length="256" mass="29162">MRYNRLGKAGIKVSELSLGTWITFGGKLDFNKARECVKVAFEAGVNFFDTAEIYSHGVAESILGKIAKEYPREELVISTKIFWGGDKPNQTGLSRKHLIEGIKASLKRLKMDYVDLLFCHRPDPATPIEETVMAMDNIVRSGLAFYWGTSEWSAKEIEVAFKFAEEYRLIPPSMEQPEYNMFNRKKVEQEYALLYEKYGLGTTTWSPLASGILTGKYINGIPKESRLGKTNWLKNEFEKCDLLTEETMAKVKQLAE</sequence>
<gene>
    <name evidence="5" type="ORF">COT42_06935</name>
</gene>
<feature type="domain" description="NADP-dependent oxidoreductase" evidence="4">
    <location>
        <begin position="15"/>
        <end position="234"/>
    </location>
</feature>
<dbReference type="InterPro" id="IPR036812">
    <property type="entry name" value="NAD(P)_OxRdtase_dom_sf"/>
</dbReference>
<dbReference type="InterPro" id="IPR005399">
    <property type="entry name" value="K_chnl_volt-dep_bsu_KCNAB-rel"/>
</dbReference>
<evidence type="ECO:0000313" key="5">
    <source>
        <dbReference type="EMBL" id="PIS28842.1"/>
    </source>
</evidence>
<evidence type="ECO:0000256" key="3">
    <source>
        <dbReference type="ARBA" id="ARBA00023002"/>
    </source>
</evidence>
<name>A0A2H0XV98_UNCSA</name>
<dbReference type="EMBL" id="PEYM01000115">
    <property type="protein sequence ID" value="PIS28842.1"/>
    <property type="molecule type" value="Genomic_DNA"/>
</dbReference>
<protein>
    <submittedName>
        <fullName evidence="5">Aldo/keto reductase</fullName>
    </submittedName>
</protein>
<dbReference type="GO" id="GO:0016491">
    <property type="term" value="F:oxidoreductase activity"/>
    <property type="evidence" value="ECO:0007669"/>
    <property type="project" value="UniProtKB-KW"/>
</dbReference>
<evidence type="ECO:0000256" key="2">
    <source>
        <dbReference type="ARBA" id="ARBA00022857"/>
    </source>
</evidence>
<keyword evidence="3" id="KW-0560">Oxidoreductase</keyword>
<dbReference type="Gene3D" id="3.20.20.100">
    <property type="entry name" value="NADP-dependent oxidoreductase domain"/>
    <property type="match status" value="1"/>
</dbReference>
<comment type="similarity">
    <text evidence="1">Belongs to the shaker potassium channel beta subunit family.</text>
</comment>
<dbReference type="PANTHER" id="PTHR43150:SF2">
    <property type="entry name" value="HYPERKINETIC, ISOFORM M"/>
    <property type="match status" value="1"/>
</dbReference>
<feature type="non-terminal residue" evidence="5">
    <location>
        <position position="256"/>
    </location>
</feature>
<keyword evidence="2" id="KW-0521">NADP</keyword>
<evidence type="ECO:0000313" key="6">
    <source>
        <dbReference type="Proteomes" id="UP000231343"/>
    </source>
</evidence>
<evidence type="ECO:0000256" key="1">
    <source>
        <dbReference type="ARBA" id="ARBA00006515"/>
    </source>
</evidence>
<evidence type="ECO:0000259" key="4">
    <source>
        <dbReference type="Pfam" id="PF00248"/>
    </source>
</evidence>
<dbReference type="Proteomes" id="UP000231343">
    <property type="component" value="Unassembled WGS sequence"/>
</dbReference>
<dbReference type="PANTHER" id="PTHR43150">
    <property type="entry name" value="HYPERKINETIC, ISOFORM M"/>
    <property type="match status" value="1"/>
</dbReference>
<reference evidence="5 6" key="1">
    <citation type="submission" date="2017-09" db="EMBL/GenBank/DDBJ databases">
        <title>Depth-based differentiation of microbial function through sediment-hosted aquifers and enrichment of novel symbionts in the deep terrestrial subsurface.</title>
        <authorList>
            <person name="Probst A.J."/>
            <person name="Ladd B."/>
            <person name="Jarett J.K."/>
            <person name="Geller-Mcgrath D.E."/>
            <person name="Sieber C.M."/>
            <person name="Emerson J.B."/>
            <person name="Anantharaman K."/>
            <person name="Thomas B.C."/>
            <person name="Malmstrom R."/>
            <person name="Stieglmeier M."/>
            <person name="Klingl A."/>
            <person name="Woyke T."/>
            <person name="Ryan C.M."/>
            <person name="Banfield J.F."/>
        </authorList>
    </citation>
    <scope>NUCLEOTIDE SEQUENCE [LARGE SCALE GENOMIC DNA]</scope>
    <source>
        <strain evidence="5">CG08_land_8_20_14_0_20_45_16</strain>
    </source>
</reference>
<accession>A0A2H0XV98</accession>
<dbReference type="SUPFAM" id="SSF51430">
    <property type="entry name" value="NAD(P)-linked oxidoreductase"/>
    <property type="match status" value="1"/>
</dbReference>
<dbReference type="AlphaFoldDB" id="A0A2H0XV98"/>